<evidence type="ECO:0000313" key="2">
    <source>
        <dbReference type="EMBL" id="KAK5708092.1"/>
    </source>
</evidence>
<accession>A0AAN7ZQZ4</accession>
<comment type="caution">
    <text evidence="2">The sequence shown here is derived from an EMBL/GenBank/DDBJ whole genome shotgun (WGS) entry which is preliminary data.</text>
</comment>
<protein>
    <submittedName>
        <fullName evidence="2">I-AAA protease yme1</fullName>
    </submittedName>
</protein>
<keyword evidence="2" id="KW-0378">Hydrolase</keyword>
<dbReference type="GO" id="GO:0006508">
    <property type="term" value="P:proteolysis"/>
    <property type="evidence" value="ECO:0007669"/>
    <property type="project" value="UniProtKB-KW"/>
</dbReference>
<dbReference type="Gene3D" id="3.40.50.720">
    <property type="entry name" value="NAD(P)-binding Rossmann-like Domain"/>
    <property type="match status" value="1"/>
</dbReference>
<dbReference type="AlphaFoldDB" id="A0AAN7ZQZ4"/>
<feature type="transmembrane region" description="Helical" evidence="1">
    <location>
        <begin position="6"/>
        <end position="23"/>
    </location>
</feature>
<proteinExistence type="predicted"/>
<keyword evidence="1" id="KW-0472">Membrane</keyword>
<keyword evidence="1" id="KW-1133">Transmembrane helix</keyword>
<dbReference type="Proteomes" id="UP001310594">
    <property type="component" value="Unassembled WGS sequence"/>
</dbReference>
<reference evidence="2" key="1">
    <citation type="submission" date="2023-08" db="EMBL/GenBank/DDBJ databases">
        <title>Black Yeasts Isolated from many extreme environments.</title>
        <authorList>
            <person name="Coleine C."/>
            <person name="Stajich J.E."/>
            <person name="Selbmann L."/>
        </authorList>
    </citation>
    <scope>NUCLEOTIDE SEQUENCE</scope>
    <source>
        <strain evidence="2">CCFEE 5810</strain>
    </source>
</reference>
<keyword evidence="2" id="KW-0645">Protease</keyword>
<name>A0AAN7ZQZ4_9PEZI</name>
<sequence length="66" mass="7206">MADEKVKVLLFGLGAIGGFYAFIIGRNENVSLSVVARSNYEEVKKNASIESQSTRGLRLTAMARDL</sequence>
<evidence type="ECO:0000256" key="1">
    <source>
        <dbReference type="SAM" id="Phobius"/>
    </source>
</evidence>
<keyword evidence="1" id="KW-0812">Transmembrane</keyword>
<organism evidence="2 3">
    <name type="scientific">Elasticomyces elasticus</name>
    <dbReference type="NCBI Taxonomy" id="574655"/>
    <lineage>
        <taxon>Eukaryota</taxon>
        <taxon>Fungi</taxon>
        <taxon>Dikarya</taxon>
        <taxon>Ascomycota</taxon>
        <taxon>Pezizomycotina</taxon>
        <taxon>Dothideomycetes</taxon>
        <taxon>Dothideomycetidae</taxon>
        <taxon>Mycosphaerellales</taxon>
        <taxon>Teratosphaeriaceae</taxon>
        <taxon>Elasticomyces</taxon>
    </lineage>
</organism>
<dbReference type="GO" id="GO:0008233">
    <property type="term" value="F:peptidase activity"/>
    <property type="evidence" value="ECO:0007669"/>
    <property type="project" value="UniProtKB-KW"/>
</dbReference>
<dbReference type="EMBL" id="JAVRQU010000001">
    <property type="protein sequence ID" value="KAK5708092.1"/>
    <property type="molecule type" value="Genomic_DNA"/>
</dbReference>
<evidence type="ECO:0000313" key="3">
    <source>
        <dbReference type="Proteomes" id="UP001310594"/>
    </source>
</evidence>
<gene>
    <name evidence="2" type="primary">YME1_2</name>
    <name evidence="2" type="ORF">LTR97_000632</name>
</gene>